<keyword evidence="1" id="KW-0732">Signal</keyword>
<evidence type="ECO:0000313" key="3">
    <source>
        <dbReference type="Proteomes" id="UP000501237"/>
    </source>
</evidence>
<sequence>MVRTLLALGIAAFALDGLAAQPVPPYQVDSIKPPILEAPPSAEPALTEACRAWKLDARGASRFFTLAELLDGVVLHHAFSWVPCSIEGRLHDGRGQVWNFRINGGATATTWRGEGPTREEYRWGCRRQACEPLVLLTADEEG</sequence>
<name>A0A679G674_9GAMM</name>
<dbReference type="Proteomes" id="UP000501237">
    <property type="component" value="Chromosome"/>
</dbReference>
<dbReference type="EMBL" id="AP022642">
    <property type="protein sequence ID" value="BCA26036.1"/>
    <property type="molecule type" value="Genomic_DNA"/>
</dbReference>
<evidence type="ECO:0000313" key="2">
    <source>
        <dbReference type="EMBL" id="BCA26036.1"/>
    </source>
</evidence>
<protein>
    <submittedName>
        <fullName evidence="2">Uncharacterized protein</fullName>
    </submittedName>
</protein>
<organism evidence="2 3">
    <name type="scientific">Metapseudomonas otitidis</name>
    <dbReference type="NCBI Taxonomy" id="319939"/>
    <lineage>
        <taxon>Bacteria</taxon>
        <taxon>Pseudomonadati</taxon>
        <taxon>Pseudomonadota</taxon>
        <taxon>Gammaproteobacteria</taxon>
        <taxon>Pseudomonadales</taxon>
        <taxon>Pseudomonadaceae</taxon>
        <taxon>Metapseudomonas</taxon>
    </lineage>
</organism>
<reference evidence="2 3" key="1">
    <citation type="journal article" date="2020" name="Microbiol. Resour. Announc.">
        <title>Complete genome sequence of Pseudomonas otitidis strain MrB4, isolated from Lake Biwa in Japan.</title>
        <authorList>
            <person name="Miyazaki K."/>
            <person name="Hase E."/>
            <person name="Maruya T."/>
        </authorList>
    </citation>
    <scope>NUCLEOTIDE SEQUENCE [LARGE SCALE GENOMIC DNA]</scope>
    <source>
        <strain evidence="2 3">MrB4</strain>
    </source>
</reference>
<dbReference type="RefSeq" id="WP_172432203.1">
    <property type="nucleotide sequence ID" value="NZ_AP022642.1"/>
</dbReference>
<proteinExistence type="predicted"/>
<dbReference type="KEGG" id="poj:PtoMrB4_00130"/>
<feature type="signal peptide" evidence="1">
    <location>
        <begin position="1"/>
        <end position="19"/>
    </location>
</feature>
<evidence type="ECO:0000256" key="1">
    <source>
        <dbReference type="SAM" id="SignalP"/>
    </source>
</evidence>
<gene>
    <name evidence="2" type="ORF">PtoMrB4_00130</name>
</gene>
<dbReference type="GeneID" id="57395221"/>
<dbReference type="AlphaFoldDB" id="A0A679G674"/>
<feature type="chain" id="PRO_5025479572" evidence="1">
    <location>
        <begin position="20"/>
        <end position="142"/>
    </location>
</feature>
<accession>A0A679G674</accession>